<sequence>MVVWDCLVHHCGLPVIHGSSGYETKDASWTVSHNELPSQNTTSKLCESLKTLYMVTFFLFPLDHKSDMFYQRYMVVVKTLVRDESYADGQQSSIIVTIPLTACTGYTRCVSPTYEKALTELLTSFLPAGCS</sequence>
<comment type="caution">
    <text evidence="1">The sequence shown here is derived from an EMBL/GenBank/DDBJ whole genome shotgun (WGS) entry which is preliminary data.</text>
</comment>
<gene>
    <name evidence="1" type="ORF">BaRGS_00007586</name>
</gene>
<proteinExistence type="predicted"/>
<dbReference type="Proteomes" id="UP001519460">
    <property type="component" value="Unassembled WGS sequence"/>
</dbReference>
<dbReference type="EMBL" id="JACVVK020000033">
    <property type="protein sequence ID" value="KAK7501101.1"/>
    <property type="molecule type" value="Genomic_DNA"/>
</dbReference>
<reference evidence="1 2" key="1">
    <citation type="journal article" date="2023" name="Sci. Data">
        <title>Genome assembly of the Korean intertidal mud-creeper Batillaria attramentaria.</title>
        <authorList>
            <person name="Patra A.K."/>
            <person name="Ho P.T."/>
            <person name="Jun S."/>
            <person name="Lee S.J."/>
            <person name="Kim Y."/>
            <person name="Won Y.J."/>
        </authorList>
    </citation>
    <scope>NUCLEOTIDE SEQUENCE [LARGE SCALE GENOMIC DNA]</scope>
    <source>
        <strain evidence="1">Wonlab-2016</strain>
    </source>
</reference>
<evidence type="ECO:0000313" key="2">
    <source>
        <dbReference type="Proteomes" id="UP001519460"/>
    </source>
</evidence>
<accession>A0ABD0LNS4</accession>
<evidence type="ECO:0000313" key="1">
    <source>
        <dbReference type="EMBL" id="KAK7501101.1"/>
    </source>
</evidence>
<name>A0ABD0LNS4_9CAEN</name>
<dbReference type="AlphaFoldDB" id="A0ABD0LNS4"/>
<keyword evidence="2" id="KW-1185">Reference proteome</keyword>
<organism evidence="1 2">
    <name type="scientific">Batillaria attramentaria</name>
    <dbReference type="NCBI Taxonomy" id="370345"/>
    <lineage>
        <taxon>Eukaryota</taxon>
        <taxon>Metazoa</taxon>
        <taxon>Spiralia</taxon>
        <taxon>Lophotrochozoa</taxon>
        <taxon>Mollusca</taxon>
        <taxon>Gastropoda</taxon>
        <taxon>Caenogastropoda</taxon>
        <taxon>Sorbeoconcha</taxon>
        <taxon>Cerithioidea</taxon>
        <taxon>Batillariidae</taxon>
        <taxon>Batillaria</taxon>
    </lineage>
</organism>
<protein>
    <submittedName>
        <fullName evidence="1">Uncharacterized protein</fullName>
    </submittedName>
</protein>